<evidence type="ECO:0000256" key="2">
    <source>
        <dbReference type="SAM" id="Phobius"/>
    </source>
</evidence>
<proteinExistence type="predicted"/>
<keyword evidence="4" id="KW-1185">Reference proteome</keyword>
<feature type="compositionally biased region" description="Low complexity" evidence="1">
    <location>
        <begin position="109"/>
        <end position="122"/>
    </location>
</feature>
<keyword evidence="2" id="KW-0472">Membrane</keyword>
<dbReference type="Proteomes" id="UP000029108">
    <property type="component" value="Unassembled WGS sequence"/>
</dbReference>
<feature type="compositionally biased region" description="Low complexity" evidence="1">
    <location>
        <begin position="374"/>
        <end position="432"/>
    </location>
</feature>
<dbReference type="EMBL" id="JGYN01000040">
    <property type="protein sequence ID" value="KFI46105.1"/>
    <property type="molecule type" value="Genomic_DNA"/>
</dbReference>
<dbReference type="STRING" id="1437608.GCA_000771645_01783"/>
<gene>
    <name evidence="3" type="ORF">BBIA_2070</name>
</gene>
<feature type="region of interest" description="Disordered" evidence="1">
    <location>
        <begin position="351"/>
        <end position="453"/>
    </location>
</feature>
<evidence type="ECO:0000313" key="4">
    <source>
        <dbReference type="Proteomes" id="UP000029108"/>
    </source>
</evidence>
<feature type="compositionally biased region" description="Basic and acidic residues" evidence="1">
    <location>
        <begin position="351"/>
        <end position="373"/>
    </location>
</feature>
<organism evidence="3 4">
    <name type="scientific">Bifidobacterium biavatii DSM 23969</name>
    <dbReference type="NCBI Taxonomy" id="1437608"/>
    <lineage>
        <taxon>Bacteria</taxon>
        <taxon>Bacillati</taxon>
        <taxon>Actinomycetota</taxon>
        <taxon>Actinomycetes</taxon>
        <taxon>Bifidobacteriales</taxon>
        <taxon>Bifidobacteriaceae</taxon>
        <taxon>Bifidobacterium</taxon>
    </lineage>
</organism>
<keyword evidence="2" id="KW-1133">Transmembrane helix</keyword>
<keyword evidence="2" id="KW-0812">Transmembrane</keyword>
<protein>
    <recommendedName>
        <fullName evidence="5">Molecular chaperone</fullName>
    </recommendedName>
</protein>
<name>A0A086ZHV5_9BIFI</name>
<feature type="transmembrane region" description="Helical" evidence="2">
    <location>
        <begin position="163"/>
        <end position="187"/>
    </location>
</feature>
<sequence>MSERRRLSPRLKPVELSRMCADPEHWADLTLIADHPSAWPALQDWIDHALDVGPENAGEPPLPPDGWKRGYNQRPPKYAQTDEPEQPKTGKPEPQSDPVPDMADELMAVSDPSTSSSVVPAPKEQDEPGITGDAEETESGKTVTPSIEDVTPQRTAAWWVRRIMPVAVAMLALACLIGGGMAVHAAVSWQAQQTIEQERQRNEKRDRAALAKAIDRAERMTKRVTASPVSDDAKVAGKAAALETLARSDDEDPAGLAKRIDKARESLSDAWDKAMKTKAKTVGAELDRLVDESDSLKTFDHPDRTEMTDLANKWRIVVVDEDNLTDAAKDAARLKELTGTITAAKNAFDKEAGEKTEAAKRKADEEARKKAEAETAQQQAEQSQTSSTPSYTPTQTQTQQQSQTTVPQTTSPSTGSPGSGSSSSQSSQPAPSWNVAPDRTSGSSSLPGSDGSL</sequence>
<accession>A0A086ZHV5</accession>
<evidence type="ECO:0008006" key="5">
    <source>
        <dbReference type="Google" id="ProtNLM"/>
    </source>
</evidence>
<dbReference type="RefSeq" id="WP_033496033.1">
    <property type="nucleotide sequence ID" value="NZ_JDUU01000033.1"/>
</dbReference>
<comment type="caution">
    <text evidence="3">The sequence shown here is derived from an EMBL/GenBank/DDBJ whole genome shotgun (WGS) entry which is preliminary data.</text>
</comment>
<evidence type="ECO:0000313" key="3">
    <source>
        <dbReference type="EMBL" id="KFI46105.1"/>
    </source>
</evidence>
<dbReference type="AlphaFoldDB" id="A0A086ZHV5"/>
<reference evidence="3 4" key="1">
    <citation type="submission" date="2014-03" db="EMBL/GenBank/DDBJ databases">
        <title>Genomics of Bifidobacteria.</title>
        <authorList>
            <person name="Ventura M."/>
            <person name="Milani C."/>
            <person name="Lugli G.A."/>
        </authorList>
    </citation>
    <scope>NUCLEOTIDE SEQUENCE [LARGE SCALE GENOMIC DNA]</scope>
    <source>
        <strain evidence="3 4">DSM 23969</strain>
    </source>
</reference>
<feature type="region of interest" description="Disordered" evidence="1">
    <location>
        <begin position="50"/>
        <end position="145"/>
    </location>
</feature>
<evidence type="ECO:0000256" key="1">
    <source>
        <dbReference type="SAM" id="MobiDB-lite"/>
    </source>
</evidence>
<feature type="compositionally biased region" description="Low complexity" evidence="1">
    <location>
        <begin position="441"/>
        <end position="453"/>
    </location>
</feature>